<gene>
    <name evidence="2" type="ORF">PRZ01_02605</name>
</gene>
<evidence type="ECO:0000313" key="3">
    <source>
        <dbReference type="Proteomes" id="UP001219862"/>
    </source>
</evidence>
<evidence type="ECO:0000256" key="1">
    <source>
        <dbReference type="SAM" id="Phobius"/>
    </source>
</evidence>
<sequence>MNSTRRRSPALRIDIHPQPRLQGLIAALAALAALCAGVACVAHQASLWPCLILLLPASAGFAWRMAKVQACRLQWDGQVWRSSVRLDQDADSPQRVSVVMDMDRWMLLRLQPLPARWWRPDHFVPVSAAQQGAQWGALRATLFSAHQEEPSVNSA</sequence>
<keyword evidence="1" id="KW-0812">Transmembrane</keyword>
<evidence type="ECO:0008006" key="4">
    <source>
        <dbReference type="Google" id="ProtNLM"/>
    </source>
</evidence>
<keyword evidence="1" id="KW-0472">Membrane</keyword>
<proteinExistence type="predicted"/>
<feature type="transmembrane region" description="Helical" evidence="1">
    <location>
        <begin position="21"/>
        <end position="39"/>
    </location>
</feature>
<feature type="transmembrane region" description="Helical" evidence="1">
    <location>
        <begin position="45"/>
        <end position="63"/>
    </location>
</feature>
<evidence type="ECO:0000313" key="2">
    <source>
        <dbReference type="EMBL" id="MDC8784080.1"/>
    </source>
</evidence>
<name>A0ABT5KME8_9BURK</name>
<reference evidence="2 3" key="1">
    <citation type="submission" date="2022-10" db="EMBL/GenBank/DDBJ databases">
        <title>paucibacter sp. hw8 Genome sequencing.</title>
        <authorList>
            <person name="Park S."/>
        </authorList>
    </citation>
    <scope>NUCLEOTIDE SEQUENCE [LARGE SCALE GENOMIC DNA]</scope>
    <source>
        <strain evidence="3">hw8</strain>
    </source>
</reference>
<dbReference type="EMBL" id="JAQQXS010000002">
    <property type="protein sequence ID" value="MDC8784080.1"/>
    <property type="molecule type" value="Genomic_DNA"/>
</dbReference>
<comment type="caution">
    <text evidence="2">The sequence shown here is derived from an EMBL/GenBank/DDBJ whole genome shotgun (WGS) entry which is preliminary data.</text>
</comment>
<keyword evidence="3" id="KW-1185">Reference proteome</keyword>
<dbReference type="RefSeq" id="WP_273595199.1">
    <property type="nucleotide sequence ID" value="NZ_JAQQXS010000002.1"/>
</dbReference>
<accession>A0ABT5KME8</accession>
<dbReference type="Proteomes" id="UP001219862">
    <property type="component" value="Unassembled WGS sequence"/>
</dbReference>
<protein>
    <recommendedName>
        <fullName evidence="4">Toxin CptA</fullName>
    </recommendedName>
</protein>
<keyword evidence="1" id="KW-1133">Transmembrane helix</keyword>
<organism evidence="2 3">
    <name type="scientific">Roseateles koreensis</name>
    <dbReference type="NCBI Taxonomy" id="2987526"/>
    <lineage>
        <taxon>Bacteria</taxon>
        <taxon>Pseudomonadati</taxon>
        <taxon>Pseudomonadota</taxon>
        <taxon>Betaproteobacteria</taxon>
        <taxon>Burkholderiales</taxon>
        <taxon>Sphaerotilaceae</taxon>
        <taxon>Roseateles</taxon>
    </lineage>
</organism>